<dbReference type="InterPro" id="IPR037165">
    <property type="entry name" value="AldOxase/xan_DH_Mopterin-bd_sf"/>
</dbReference>
<dbReference type="Gene3D" id="3.30.465.10">
    <property type="match status" value="1"/>
</dbReference>
<dbReference type="PROSITE" id="PS51085">
    <property type="entry name" value="2FE2S_FER_2"/>
    <property type="match status" value="1"/>
</dbReference>
<feature type="binding site" evidence="15">
    <location>
        <position position="146"/>
    </location>
    <ligand>
        <name>[2Fe-2S] cluster</name>
        <dbReference type="ChEBI" id="CHEBI:190135"/>
        <label>2</label>
    </ligand>
</feature>
<dbReference type="FunFam" id="3.90.1170.50:FF:000001">
    <property type="entry name" value="Aldehyde oxidase 1"/>
    <property type="match status" value="1"/>
</dbReference>
<evidence type="ECO:0000256" key="3">
    <source>
        <dbReference type="ARBA" id="ARBA00022505"/>
    </source>
</evidence>
<dbReference type="InterPro" id="IPR016166">
    <property type="entry name" value="FAD-bd_PCMH"/>
</dbReference>
<dbReference type="Pfam" id="PF02738">
    <property type="entry name" value="MoCoBD_1"/>
    <property type="match status" value="1"/>
</dbReference>
<feature type="binding site" evidence="14">
    <location>
        <begin position="496"/>
        <end position="500"/>
    </location>
    <ligand>
        <name>FAD</name>
        <dbReference type="ChEBI" id="CHEBI:57692"/>
    </ligand>
</feature>
<dbReference type="InterPro" id="IPR012675">
    <property type="entry name" value="Beta-grasp_dom_sf"/>
</dbReference>
<dbReference type="Pfam" id="PF20256">
    <property type="entry name" value="MoCoBD_2"/>
    <property type="match status" value="1"/>
</dbReference>
<dbReference type="GO" id="GO:0005506">
    <property type="term" value="F:iron ion binding"/>
    <property type="evidence" value="ECO:0007669"/>
    <property type="project" value="InterPro"/>
</dbReference>
<keyword evidence="4" id="KW-0285">Flavoprotein</keyword>
<evidence type="ECO:0000256" key="15">
    <source>
        <dbReference type="PIRSR" id="PIRSR000127-3"/>
    </source>
</evidence>
<protein>
    <submittedName>
        <fullName evidence="19">Xanthine dehydrogenase/oxidase</fullName>
    </submittedName>
</protein>
<comment type="cofactor">
    <cofactor evidence="1 14">
        <name>FAD</name>
        <dbReference type="ChEBI" id="CHEBI:57692"/>
    </cofactor>
</comment>
<feature type="binding site" evidence="15">
    <location>
        <position position="911"/>
    </location>
    <ligand>
        <name>Mo-molybdopterin</name>
        <dbReference type="ChEBI" id="CHEBI:71302"/>
    </ligand>
    <ligandPart>
        <name>Mo</name>
        <dbReference type="ChEBI" id="CHEBI:28685"/>
    </ligandPart>
</feature>
<dbReference type="FunFam" id="3.30.465.10:FF:000004">
    <property type="entry name" value="Xanthine dehydrogenase/oxidase"/>
    <property type="match status" value="1"/>
</dbReference>
<dbReference type="InterPro" id="IPR036683">
    <property type="entry name" value="CO_DH_flav_C_dom_sf"/>
</dbReference>
<dbReference type="InterPro" id="IPR002346">
    <property type="entry name" value="Mopterin_DH_FAD-bd"/>
</dbReference>
<keyword evidence="6 15" id="KW-0479">Metal-binding</keyword>
<dbReference type="InterPro" id="IPR005107">
    <property type="entry name" value="CO_DH_flav_C"/>
</dbReference>
<evidence type="ECO:0000256" key="4">
    <source>
        <dbReference type="ARBA" id="ARBA00022630"/>
    </source>
</evidence>
<dbReference type="FunFam" id="3.30.365.10:FF:000001">
    <property type="entry name" value="Xanthine dehydrogenase oxidase"/>
    <property type="match status" value="1"/>
</dbReference>
<evidence type="ECO:0000256" key="11">
    <source>
        <dbReference type="ARBA" id="ARBA00023027"/>
    </source>
</evidence>
<feature type="domain" description="FAD-binding PCMH-type" evidence="18">
    <location>
        <begin position="372"/>
        <end position="562"/>
    </location>
</feature>
<dbReference type="SMART" id="SM01008">
    <property type="entry name" value="Ald_Xan_dh_C"/>
    <property type="match status" value="1"/>
</dbReference>
<dbReference type="Pfam" id="PF03450">
    <property type="entry name" value="CO_deh_flav_C"/>
    <property type="match status" value="1"/>
</dbReference>
<feature type="binding site" evidence="15">
    <location>
        <position position="1225"/>
    </location>
    <ligand>
        <name>Mo-molybdopterin</name>
        <dbReference type="ChEBI" id="CHEBI:71302"/>
    </ligand>
    <ligandPart>
        <name>Mo</name>
        <dbReference type="ChEBI" id="CHEBI:28685"/>
    </ligandPart>
</feature>
<feature type="binding site" evidence="14">
    <location>
        <position position="509"/>
    </location>
    <ligand>
        <name>FAD</name>
        <dbReference type="ChEBI" id="CHEBI:57692"/>
    </ligand>
</feature>
<evidence type="ECO:0000256" key="10">
    <source>
        <dbReference type="ARBA" id="ARBA00023014"/>
    </source>
</evidence>
<dbReference type="InterPro" id="IPR016208">
    <property type="entry name" value="Ald_Oxase/xanthine_DH-like"/>
</dbReference>
<comment type="cofactor">
    <cofactor evidence="12">
        <name>[2Fe-2S] cluster</name>
        <dbReference type="ChEBI" id="CHEBI:190135"/>
    </cofactor>
</comment>
<evidence type="ECO:0000256" key="13">
    <source>
        <dbReference type="PIRSR" id="PIRSR000127-1"/>
    </source>
</evidence>
<dbReference type="Pfam" id="PF01799">
    <property type="entry name" value="Fer2_2"/>
    <property type="match status" value="1"/>
</dbReference>
<dbReference type="PROSITE" id="PS00197">
    <property type="entry name" value="2FE2S_FER_1"/>
    <property type="match status" value="1"/>
</dbReference>
<feature type="binding site" evidence="15">
    <location>
        <position position="942"/>
    </location>
    <ligand>
        <name>Mo-molybdopterin</name>
        <dbReference type="ChEBI" id="CHEBI:71302"/>
    </ligand>
    <ligandPart>
        <name>Mo</name>
        <dbReference type="ChEBI" id="CHEBI:28685"/>
    </ligandPart>
</feature>
<keyword evidence="20" id="KW-1185">Reference proteome</keyword>
<proteinExistence type="inferred from homology"/>
<keyword evidence="5 15" id="KW-0001">2Fe-2S</keyword>
<accession>A0A6A5TLJ1</accession>
<dbReference type="InterPro" id="IPR046867">
    <property type="entry name" value="AldOxase/xan_DH_MoCoBD2"/>
</dbReference>
<keyword evidence="3 15" id="KW-0500">Molybdenum</keyword>
<dbReference type="InterPro" id="IPR036010">
    <property type="entry name" value="2Fe-2S_ferredoxin-like_sf"/>
</dbReference>
<dbReference type="SUPFAM" id="SSF55447">
    <property type="entry name" value="CO dehydrogenase flavoprotein C-terminal domain-like"/>
    <property type="match status" value="1"/>
</dbReference>
<feature type="binding site" evidence="14">
    <location>
        <position position="946"/>
    </location>
    <ligand>
        <name>substrate</name>
    </ligand>
</feature>
<feature type="binding site" evidence="15">
    <location>
        <position position="73"/>
    </location>
    <ligand>
        <name>[2Fe-2S] cluster</name>
        <dbReference type="ChEBI" id="CHEBI:190135"/>
        <label>1</label>
    </ligand>
</feature>
<dbReference type="InterPro" id="IPR036856">
    <property type="entry name" value="Ald_Oxase/Xan_DH_a/b_sf"/>
</dbReference>
<dbReference type="FunFam" id="3.30.365.10:FF:000002">
    <property type="entry name" value="Xanthine dehydrogenase oxidase"/>
    <property type="match status" value="1"/>
</dbReference>
<name>A0A6A5TLJ1_9PLEO</name>
<feature type="binding site" evidence="14">
    <location>
        <begin position="400"/>
        <end position="407"/>
    </location>
    <ligand>
        <name>FAD</name>
        <dbReference type="ChEBI" id="CHEBI:57692"/>
    </ligand>
</feature>
<dbReference type="Pfam" id="PF00941">
    <property type="entry name" value="FAD_binding_5"/>
    <property type="match status" value="1"/>
</dbReference>
<evidence type="ECO:0000256" key="2">
    <source>
        <dbReference type="ARBA" id="ARBA00006849"/>
    </source>
</evidence>
<dbReference type="Proteomes" id="UP000800035">
    <property type="component" value="Unassembled WGS sequence"/>
</dbReference>
<feature type="domain" description="2Fe-2S ferredoxin-type" evidence="17">
    <location>
        <begin position="34"/>
        <end position="125"/>
    </location>
</feature>
<comment type="cofactor">
    <cofactor evidence="15">
        <name>Mo-molybdopterin</name>
        <dbReference type="ChEBI" id="CHEBI:71302"/>
    </cofactor>
    <text evidence="15">Binds 1 Mo-molybdopterin (Mo-MPT) cofactor per subunit.</text>
</comment>
<feature type="binding site" evidence="14">
    <location>
        <position position="1024"/>
    </location>
    <ligand>
        <name>substrate</name>
    </ligand>
</feature>
<feature type="binding site" evidence="15">
    <location>
        <position position="81"/>
    </location>
    <ligand>
        <name>[2Fe-2S] cluster</name>
        <dbReference type="ChEBI" id="CHEBI:190135"/>
        <label>1</label>
    </ligand>
</feature>
<dbReference type="InterPro" id="IPR000674">
    <property type="entry name" value="Ald_Oxase/Xan_DH_a/b"/>
</dbReference>
<dbReference type="FunFam" id="3.30.365.10:FF:000004">
    <property type="entry name" value="Xanthine dehydrogenase oxidase"/>
    <property type="match status" value="1"/>
</dbReference>
<dbReference type="Gene3D" id="3.30.43.10">
    <property type="entry name" value="Uridine Diphospho-n-acetylenolpyruvylglucosamine Reductase, domain 2"/>
    <property type="match status" value="1"/>
</dbReference>
<evidence type="ECO:0000256" key="6">
    <source>
        <dbReference type="ARBA" id="ARBA00022723"/>
    </source>
</evidence>
<dbReference type="FunFam" id="3.10.20.30:FF:000012">
    <property type="entry name" value="Xanthine dehydrogenase/oxidase"/>
    <property type="match status" value="1"/>
</dbReference>
<comment type="cofactor">
    <cofactor evidence="15">
        <name>[2Fe-2S] cluster</name>
        <dbReference type="ChEBI" id="CHEBI:190135"/>
    </cofactor>
    <text evidence="15">Binds 2 [2Fe-2S] clusters.</text>
</comment>
<dbReference type="InterPro" id="IPR001041">
    <property type="entry name" value="2Fe-2S_ferredoxin-type"/>
</dbReference>
<dbReference type="PROSITE" id="PS51387">
    <property type="entry name" value="FAD_PCMH"/>
    <property type="match status" value="1"/>
</dbReference>
<dbReference type="InterPro" id="IPR016169">
    <property type="entry name" value="FAD-bd_PCMH_sub2"/>
</dbReference>
<keyword evidence="10 15" id="KW-0411">Iron-sulfur</keyword>
<dbReference type="Gene3D" id="1.10.150.120">
    <property type="entry name" value="[2Fe-2S]-binding domain"/>
    <property type="match status" value="1"/>
</dbReference>
<dbReference type="OrthoDB" id="8300278at2759"/>
<evidence type="ECO:0000313" key="20">
    <source>
        <dbReference type="Proteomes" id="UP000800035"/>
    </source>
</evidence>
<evidence type="ECO:0000256" key="8">
    <source>
        <dbReference type="ARBA" id="ARBA00023002"/>
    </source>
</evidence>
<feature type="active site" description="Proton acceptor" evidence="13">
    <location>
        <position position="1420"/>
    </location>
</feature>
<dbReference type="Gene3D" id="3.90.1170.50">
    <property type="entry name" value="Aldehyde oxidase/xanthine dehydrogenase, a/b hammerhead"/>
    <property type="match status" value="1"/>
</dbReference>
<dbReference type="PANTHER" id="PTHR45444">
    <property type="entry name" value="XANTHINE DEHYDROGENASE"/>
    <property type="match status" value="1"/>
</dbReference>
<dbReference type="PIRSF" id="PIRSF000127">
    <property type="entry name" value="Xanthine_DH"/>
    <property type="match status" value="1"/>
</dbReference>
<feature type="binding site" evidence="15">
    <location>
        <position position="149"/>
    </location>
    <ligand>
        <name>[2Fe-2S] cluster</name>
        <dbReference type="ChEBI" id="CHEBI:190135"/>
        <label>2</label>
    </ligand>
</feature>
<dbReference type="PANTHER" id="PTHR45444:SF3">
    <property type="entry name" value="XANTHINE DEHYDROGENASE"/>
    <property type="match status" value="1"/>
</dbReference>
<evidence type="ECO:0000259" key="17">
    <source>
        <dbReference type="PROSITE" id="PS51085"/>
    </source>
</evidence>
<dbReference type="InterPro" id="IPR006058">
    <property type="entry name" value="2Fe2S_fd_BS"/>
</dbReference>
<dbReference type="SUPFAM" id="SSF54292">
    <property type="entry name" value="2Fe-2S ferredoxin-like"/>
    <property type="match status" value="1"/>
</dbReference>
<evidence type="ECO:0000256" key="1">
    <source>
        <dbReference type="ARBA" id="ARBA00001974"/>
    </source>
</evidence>
<feature type="binding site" evidence="15">
    <location>
        <position position="190"/>
    </location>
    <ligand>
        <name>[2Fe-2S] cluster</name>
        <dbReference type="ChEBI" id="CHEBI:190135"/>
        <label>2</label>
    </ligand>
</feature>
<evidence type="ECO:0000256" key="5">
    <source>
        <dbReference type="ARBA" id="ARBA00022714"/>
    </source>
</evidence>
<feature type="binding site" evidence="15">
    <location>
        <position position="78"/>
    </location>
    <ligand>
        <name>[2Fe-2S] cluster</name>
        <dbReference type="ChEBI" id="CHEBI:190135"/>
        <label>1</label>
    </ligand>
</feature>
<dbReference type="GO" id="GO:0016491">
    <property type="term" value="F:oxidoreductase activity"/>
    <property type="evidence" value="ECO:0007669"/>
    <property type="project" value="UniProtKB-KW"/>
</dbReference>
<dbReference type="Gene3D" id="3.30.365.10">
    <property type="entry name" value="Aldehyde oxidase/xanthine dehydrogenase, molybdopterin binding domain"/>
    <property type="match status" value="4"/>
</dbReference>
<feature type="binding site" evidence="14">
    <location>
        <position position="552"/>
    </location>
    <ligand>
        <name>FAD</name>
        <dbReference type="ChEBI" id="CHEBI:57692"/>
    </ligand>
</feature>
<dbReference type="FunFam" id="3.30.43.10:FF:000001">
    <property type="entry name" value="Xanthine dehydrogenase/oxidase"/>
    <property type="match status" value="1"/>
</dbReference>
<feature type="binding site" evidence="15">
    <location>
        <position position="107"/>
    </location>
    <ligand>
        <name>[2Fe-2S] cluster</name>
        <dbReference type="ChEBI" id="CHEBI:190135"/>
        <label>1</label>
    </ligand>
</feature>
<keyword evidence="11" id="KW-0520">NAD</keyword>
<dbReference type="SUPFAM" id="SSF56176">
    <property type="entry name" value="FAD-binding/transporter-associated domain-like"/>
    <property type="match status" value="1"/>
</dbReference>
<dbReference type="InterPro" id="IPR002888">
    <property type="entry name" value="2Fe-2S-bd"/>
</dbReference>
<dbReference type="InterPro" id="IPR036318">
    <property type="entry name" value="FAD-bd_PCMH-like_sf"/>
</dbReference>
<gene>
    <name evidence="19" type="ORF">CC80DRAFT_596385</name>
</gene>
<dbReference type="SMART" id="SM01092">
    <property type="entry name" value="CO_deh_flav_C"/>
    <property type="match status" value="1"/>
</dbReference>
<reference evidence="19" key="1">
    <citation type="journal article" date="2020" name="Stud. Mycol.">
        <title>101 Dothideomycetes genomes: a test case for predicting lifestyles and emergence of pathogens.</title>
        <authorList>
            <person name="Haridas S."/>
            <person name="Albert R."/>
            <person name="Binder M."/>
            <person name="Bloem J."/>
            <person name="Labutti K."/>
            <person name="Salamov A."/>
            <person name="Andreopoulos B."/>
            <person name="Baker S."/>
            <person name="Barry K."/>
            <person name="Bills G."/>
            <person name="Bluhm B."/>
            <person name="Cannon C."/>
            <person name="Castanera R."/>
            <person name="Culley D."/>
            <person name="Daum C."/>
            <person name="Ezra D."/>
            <person name="Gonzalez J."/>
            <person name="Henrissat B."/>
            <person name="Kuo A."/>
            <person name="Liang C."/>
            <person name="Lipzen A."/>
            <person name="Lutzoni F."/>
            <person name="Magnuson J."/>
            <person name="Mondo S."/>
            <person name="Nolan M."/>
            <person name="Ohm R."/>
            <person name="Pangilinan J."/>
            <person name="Park H.-J."/>
            <person name="Ramirez L."/>
            <person name="Alfaro M."/>
            <person name="Sun H."/>
            <person name="Tritt A."/>
            <person name="Yoshinaga Y."/>
            <person name="Zwiers L.-H."/>
            <person name="Turgeon B."/>
            <person name="Goodwin S."/>
            <person name="Spatafora J."/>
            <person name="Crous P."/>
            <person name="Grigoriev I."/>
        </authorList>
    </citation>
    <scope>NUCLEOTIDE SEQUENCE</scope>
    <source>
        <strain evidence="19">CBS 675.92</strain>
    </source>
</reference>
<dbReference type="InterPro" id="IPR008274">
    <property type="entry name" value="AldOxase/xan_DH_MoCoBD1"/>
</dbReference>
<dbReference type="InterPro" id="IPR016167">
    <property type="entry name" value="FAD-bd_PCMH_sub1"/>
</dbReference>
<dbReference type="Gene3D" id="3.10.20.30">
    <property type="match status" value="1"/>
</dbReference>
<dbReference type="EMBL" id="ML977008">
    <property type="protein sequence ID" value="KAF1952790.1"/>
    <property type="molecule type" value="Genomic_DNA"/>
</dbReference>
<dbReference type="InterPro" id="IPR036884">
    <property type="entry name" value="2Fe-2S-bd_dom_sf"/>
</dbReference>
<keyword evidence="8" id="KW-0560">Oxidoreductase</keyword>
<keyword evidence="7 14" id="KW-0274">FAD</keyword>
<dbReference type="SUPFAM" id="SSF56003">
    <property type="entry name" value="Molybdenum cofactor-binding domain"/>
    <property type="match status" value="1"/>
</dbReference>
<evidence type="ECO:0000256" key="7">
    <source>
        <dbReference type="ARBA" id="ARBA00022827"/>
    </source>
</evidence>
<evidence type="ECO:0000256" key="9">
    <source>
        <dbReference type="ARBA" id="ARBA00023004"/>
    </source>
</evidence>
<feature type="region of interest" description="Disordered" evidence="16">
    <location>
        <begin position="247"/>
        <end position="321"/>
    </location>
</feature>
<sequence>MALPIPPKTASEPPRALSAAEALTPLIASTYTSPVITCYINGRRTIIDNPNPHWTLLDYIRAQPNLKGTKLGCGEGGCGACTVVLQVPSTAREGEKRRIKHLAVNACLFPLVGIDGKHVITVEGIGNVDRPHPLQERIAKLHGSQCGFCTPGIVMSLYALVRNAYDPETKQFRLSERDIEMEGHLDGNLCRCTGYKPILNAAKTFIVEDLGGRLLEDADGKIMGEEKRLEREVVSAVKGVCGGSSKVSCGRPGGCCRDAPSDSDSTKSKSSGSTPPTEPATTSDEESIPAILEEKKEPGQDGDVSGTTYARPLKSKESVDAAKETKTATSLEAPIAGSKKGIPVVQFKEYVPDTELIFPPALWKYEPQPLCYGNDKKIWFRPTKLQQLTELKDVYPSAKLVGGASEVQVEVRFKNSDFAVSVYVSDIPELKETYLPPDAELETVKELSVAANTPLTELEAICKEVYAKLGKRAMVLEALRKQLRYFAGRQIRNVASLAGNIATASPISDANPVLLAAGAMLEAVSKKGSVDLPMSTFFVAYRTTTLPPDAVLSRIRIPLPAPGVREVTKAYKQAKRKDDDIAIVTAAFRVRLDAEGVVEDVCLVYGGMAPTTKTSTKTEEALRGKRWFQSETLDSALSALLEDYDLSYGVPGGMADYRKTLTLSLFFRFWHESAAEFGLGEVENQVINEIHRSISTGTRDDYNPFEQRIVGKQIAHLSALKQCTGEAEYIDDMPRFERELYGGLVMSSKAHAKILSIDYEPALTMPGVVGYIDKNDLPEGGNIWGSIRKDEPFFADGEVGHHGQVIAMIYAETALQAQAAARAVKVEYEPLPVILTIDEAIEANSYFPHGKMLKKGLAIEGKMDEAFAQCDRIFEGNTRMGGQEHFYLETNAALVIPSGEDGCMEVWSSTQNTMETQEFVSAVTGVPSNRINVRVKRMGGGFGGKESRSVPFACYLAIAAKKEKRPMRLMLNRDEDMLLSGQRHPVQARWKVGVSKEGKLLAMDADVYDNAGFSQDMSGSVMDRCLTHFDNTYQCPNVWLRGHVCKTNTHSNTAYRGFGAPQGMYFAETIMYNISEGLGIDIDTLRLLNLYKLGEHTPFLQHIDQDWHVPLLLDQLRRSCSYDSRKAAVADFNSKNRWKKRGICLIPTKFGLSFATALHLNQASAYIKIYVDGSVLLHHGGTEMGQGLYTKMCQIAAQELGTPLDAIFTQDSSTYQIANASPTAASSGSDLNGMAVKNACDQLNERLAPYREKLGENATLKEIAHAAYLDRVNLAANGFWKMPRIGFKWGEYDIEKAKPMYYYFTQGAGVSEVELDLLTGDHTVLRTDLIMDVGNSINPAIDYGQIEGAFIQGQGLFTTEETLWTRTGELFTRGPGTYKIPGFSDIPQVFNVSLLRNDNEGRPLSWNHLRSVQSSKGIGEPPLFLGCTVFFALREAVKAARRMNGMGEGEGWKLDSPATAERLRLAVGDELVRRAEVRRGEGEMNFFVAVS</sequence>
<dbReference type="Gene3D" id="3.30.390.50">
    <property type="entry name" value="CO dehydrogenase flavoprotein, C-terminal domain"/>
    <property type="match status" value="1"/>
</dbReference>
<dbReference type="GO" id="GO:0051537">
    <property type="term" value="F:2 iron, 2 sulfur cluster binding"/>
    <property type="evidence" value="ECO:0007669"/>
    <property type="project" value="UniProtKB-KW"/>
</dbReference>
<evidence type="ECO:0000313" key="19">
    <source>
        <dbReference type="EMBL" id="KAF1952790.1"/>
    </source>
</evidence>
<dbReference type="SUPFAM" id="SSF47741">
    <property type="entry name" value="CO dehydrogenase ISP C-domain like"/>
    <property type="match status" value="1"/>
</dbReference>
<organism evidence="19 20">
    <name type="scientific">Byssothecium circinans</name>
    <dbReference type="NCBI Taxonomy" id="147558"/>
    <lineage>
        <taxon>Eukaryota</taxon>
        <taxon>Fungi</taxon>
        <taxon>Dikarya</taxon>
        <taxon>Ascomycota</taxon>
        <taxon>Pezizomycotina</taxon>
        <taxon>Dothideomycetes</taxon>
        <taxon>Pleosporomycetidae</taxon>
        <taxon>Pleosporales</taxon>
        <taxon>Massarineae</taxon>
        <taxon>Massarinaceae</taxon>
        <taxon>Byssothecium</taxon>
    </lineage>
</organism>
<dbReference type="Pfam" id="PF01315">
    <property type="entry name" value="Ald_Xan_dh_C"/>
    <property type="match status" value="1"/>
</dbReference>
<feature type="binding site" evidence="15">
    <location>
        <position position="192"/>
    </location>
    <ligand>
        <name>[2Fe-2S] cluster</name>
        <dbReference type="ChEBI" id="CHEBI:190135"/>
        <label>2</label>
    </ligand>
</feature>
<feature type="binding site" evidence="15">
    <location>
        <position position="1056"/>
    </location>
    <ligand>
        <name>Mo-molybdopterin</name>
        <dbReference type="ChEBI" id="CHEBI:71302"/>
    </ligand>
    <ligandPart>
        <name>Mo</name>
        <dbReference type="ChEBI" id="CHEBI:28685"/>
    </ligandPart>
</feature>
<dbReference type="GO" id="GO:0071949">
    <property type="term" value="F:FAD binding"/>
    <property type="evidence" value="ECO:0007669"/>
    <property type="project" value="InterPro"/>
</dbReference>
<evidence type="ECO:0000256" key="16">
    <source>
        <dbReference type="SAM" id="MobiDB-lite"/>
    </source>
</evidence>
<dbReference type="Pfam" id="PF00111">
    <property type="entry name" value="Fer2"/>
    <property type="match status" value="1"/>
</dbReference>
<feature type="binding site" evidence="14">
    <location>
        <position position="486"/>
    </location>
    <ligand>
        <name>FAD</name>
        <dbReference type="ChEBI" id="CHEBI:57692"/>
    </ligand>
</feature>
<feature type="binding site" evidence="14">
    <location>
        <position position="1058"/>
    </location>
    <ligand>
        <name>substrate</name>
    </ligand>
</feature>
<comment type="similarity">
    <text evidence="2">Belongs to the xanthine dehydrogenase family.</text>
</comment>
<keyword evidence="9 15" id="KW-0408">Iron</keyword>
<dbReference type="SUPFAM" id="SSF54665">
    <property type="entry name" value="CO dehydrogenase molybdoprotein N-domain-like"/>
    <property type="match status" value="1"/>
</dbReference>
<evidence type="ECO:0000259" key="18">
    <source>
        <dbReference type="PROSITE" id="PS51387"/>
    </source>
</evidence>
<evidence type="ECO:0000256" key="12">
    <source>
        <dbReference type="ARBA" id="ARBA00034078"/>
    </source>
</evidence>
<feature type="binding site" evidence="14">
    <location>
        <position position="572"/>
    </location>
    <ligand>
        <name>FAD</name>
        <dbReference type="ChEBI" id="CHEBI:57692"/>
    </ligand>
</feature>
<evidence type="ECO:0000256" key="14">
    <source>
        <dbReference type="PIRSR" id="PIRSR000127-2"/>
    </source>
</evidence>